<dbReference type="RefSeq" id="WP_143172360.1">
    <property type="nucleotide sequence ID" value="NZ_CALGVN010000043.1"/>
</dbReference>
<keyword evidence="4" id="KW-1185">Reference proteome</keyword>
<keyword evidence="2" id="KW-1133">Transmembrane helix</keyword>
<reference evidence="3 4" key="1">
    <citation type="submission" date="2016-11" db="EMBL/GenBank/DDBJ databases">
        <authorList>
            <person name="Jaros S."/>
            <person name="Januszkiewicz K."/>
            <person name="Wedrychowicz H."/>
        </authorList>
    </citation>
    <scope>NUCLEOTIDE SEQUENCE [LARGE SCALE GENOMIC DNA]</scope>
    <source>
        <strain evidence="3 4">DSM 43832</strain>
    </source>
</reference>
<accession>A0A1M6ZPI5</accession>
<dbReference type="STRING" id="1848.SAMN05443637_12489"/>
<gene>
    <name evidence="3" type="ORF">SAMN05443637_12489</name>
</gene>
<dbReference type="Proteomes" id="UP000184363">
    <property type="component" value="Unassembled WGS sequence"/>
</dbReference>
<keyword evidence="2" id="KW-0812">Transmembrane</keyword>
<evidence type="ECO:0000256" key="2">
    <source>
        <dbReference type="SAM" id="Phobius"/>
    </source>
</evidence>
<evidence type="ECO:0000313" key="4">
    <source>
        <dbReference type="Proteomes" id="UP000184363"/>
    </source>
</evidence>
<proteinExistence type="predicted"/>
<evidence type="ECO:0000313" key="3">
    <source>
        <dbReference type="EMBL" id="SHL32245.1"/>
    </source>
</evidence>
<organism evidence="3 4">
    <name type="scientific">Pseudonocardia thermophila</name>
    <dbReference type="NCBI Taxonomy" id="1848"/>
    <lineage>
        <taxon>Bacteria</taxon>
        <taxon>Bacillati</taxon>
        <taxon>Actinomycetota</taxon>
        <taxon>Actinomycetes</taxon>
        <taxon>Pseudonocardiales</taxon>
        <taxon>Pseudonocardiaceae</taxon>
        <taxon>Pseudonocardia</taxon>
    </lineage>
</organism>
<protein>
    <submittedName>
        <fullName evidence="3">Uncharacterized protein</fullName>
    </submittedName>
</protein>
<feature type="region of interest" description="Disordered" evidence="1">
    <location>
        <begin position="1"/>
        <end position="28"/>
    </location>
</feature>
<dbReference type="AlphaFoldDB" id="A0A1M6ZPI5"/>
<sequence>MTGEQKGMSAVTPGSPSSDDGRTGNAAPPLVSTTWAGPIVSLLFLVTVVLFVIGVLTLGPLG</sequence>
<dbReference type="EMBL" id="FRAP01000024">
    <property type="protein sequence ID" value="SHL32245.1"/>
    <property type="molecule type" value="Genomic_DNA"/>
</dbReference>
<keyword evidence="2" id="KW-0472">Membrane</keyword>
<feature type="transmembrane region" description="Helical" evidence="2">
    <location>
        <begin position="35"/>
        <end position="58"/>
    </location>
</feature>
<name>A0A1M6ZPI5_PSETH</name>
<evidence type="ECO:0000256" key="1">
    <source>
        <dbReference type="SAM" id="MobiDB-lite"/>
    </source>
</evidence>